<evidence type="ECO:0000313" key="1">
    <source>
        <dbReference type="EMBL" id="TYS49268.1"/>
    </source>
</evidence>
<dbReference type="InterPro" id="IPR023351">
    <property type="entry name" value="YppE-like_sf"/>
</dbReference>
<gene>
    <name evidence="1" type="ORF">FZD51_08610</name>
</gene>
<dbReference type="Pfam" id="PF08807">
    <property type="entry name" value="DUF1798"/>
    <property type="match status" value="1"/>
</dbReference>
<protein>
    <submittedName>
        <fullName evidence="1">DUF1798 family protein</fullName>
    </submittedName>
</protein>
<dbReference type="AlphaFoldDB" id="A0A5D4RHW4"/>
<reference evidence="1 2" key="1">
    <citation type="submission" date="2019-08" db="EMBL/GenBank/DDBJ databases">
        <title>Bacillus genomes from the desert of Cuatro Cienegas, Coahuila.</title>
        <authorList>
            <person name="Olmedo-Alvarez G."/>
        </authorList>
    </citation>
    <scope>NUCLEOTIDE SEQUENCE [LARGE SCALE GENOMIC DNA]</scope>
    <source>
        <strain evidence="1 2">CH446_14T</strain>
    </source>
</reference>
<dbReference type="EMBL" id="VTER01000004">
    <property type="protein sequence ID" value="TYS49268.1"/>
    <property type="molecule type" value="Genomic_DNA"/>
</dbReference>
<dbReference type="InterPro" id="IPR014913">
    <property type="entry name" value="YppE-like"/>
</dbReference>
<organism evidence="1 2">
    <name type="scientific">Bacillus infantis</name>
    <dbReference type="NCBI Taxonomy" id="324767"/>
    <lineage>
        <taxon>Bacteria</taxon>
        <taxon>Bacillati</taxon>
        <taxon>Bacillota</taxon>
        <taxon>Bacilli</taxon>
        <taxon>Bacillales</taxon>
        <taxon>Bacillaceae</taxon>
        <taxon>Bacillus</taxon>
    </lineage>
</organism>
<dbReference type="Proteomes" id="UP000322139">
    <property type="component" value="Unassembled WGS sequence"/>
</dbReference>
<comment type="caution">
    <text evidence="1">The sequence shown here is derived from an EMBL/GenBank/DDBJ whole genome shotgun (WGS) entry which is preliminary data.</text>
</comment>
<dbReference type="SUPFAM" id="SSF140415">
    <property type="entry name" value="YppE-like"/>
    <property type="match status" value="1"/>
</dbReference>
<evidence type="ECO:0000313" key="2">
    <source>
        <dbReference type="Proteomes" id="UP000322139"/>
    </source>
</evidence>
<sequence>MKYMDEVKHLDRLTRELLECTEEAAEHYCQARERGTKPDFYAEVKPFADHSKQLLDEWSSQAARWISENRPKNLHENQISSAAEHIELITVQCFFPETSRTRFINYYNSTKYVLNVLLGHLDEKK</sequence>
<dbReference type="Gene3D" id="1.20.120.440">
    <property type="entry name" value="YppE-like"/>
    <property type="match status" value="1"/>
</dbReference>
<name>A0A5D4RHW4_9BACI</name>
<accession>A0A5D4RHW4</accession>
<proteinExistence type="predicted"/>